<accession>A0A8J5MV50</accession>
<dbReference type="Proteomes" id="UP000747542">
    <property type="component" value="Unassembled WGS sequence"/>
</dbReference>
<keyword evidence="3" id="KW-1003">Cell membrane</keyword>
<dbReference type="GO" id="GO:0022857">
    <property type="term" value="F:transmembrane transporter activity"/>
    <property type="evidence" value="ECO:0007669"/>
    <property type="project" value="InterPro"/>
</dbReference>
<comment type="subcellular location">
    <subcellularLocation>
        <location evidence="1">Cell membrane</location>
        <topology evidence="1">Multi-pass membrane protein</topology>
    </subcellularLocation>
</comment>
<dbReference type="InterPro" id="IPR020846">
    <property type="entry name" value="MFS_dom"/>
</dbReference>
<name>A0A8J5MV50_HOMAM</name>
<dbReference type="SUPFAM" id="SSF103473">
    <property type="entry name" value="MFS general substrate transporter"/>
    <property type="match status" value="1"/>
</dbReference>
<dbReference type="Gene3D" id="1.20.1250.20">
    <property type="entry name" value="MFS general substrate transporter like domains"/>
    <property type="match status" value="1"/>
</dbReference>
<dbReference type="InterPro" id="IPR005829">
    <property type="entry name" value="Sugar_transporter_CS"/>
</dbReference>
<keyword evidence="2" id="KW-0813">Transport</keyword>
<organism evidence="11 12">
    <name type="scientific">Homarus americanus</name>
    <name type="common">American lobster</name>
    <dbReference type="NCBI Taxonomy" id="6706"/>
    <lineage>
        <taxon>Eukaryota</taxon>
        <taxon>Metazoa</taxon>
        <taxon>Ecdysozoa</taxon>
        <taxon>Arthropoda</taxon>
        <taxon>Crustacea</taxon>
        <taxon>Multicrustacea</taxon>
        <taxon>Malacostraca</taxon>
        <taxon>Eumalacostraca</taxon>
        <taxon>Eucarida</taxon>
        <taxon>Decapoda</taxon>
        <taxon>Pleocyemata</taxon>
        <taxon>Astacidea</taxon>
        <taxon>Nephropoidea</taxon>
        <taxon>Nephropidae</taxon>
        <taxon>Homarus</taxon>
    </lineage>
</organism>
<evidence type="ECO:0000313" key="11">
    <source>
        <dbReference type="EMBL" id="KAG7164149.1"/>
    </source>
</evidence>
<dbReference type="EMBL" id="JAHLQT010025553">
    <property type="protein sequence ID" value="KAG7164149.1"/>
    <property type="molecule type" value="Genomic_DNA"/>
</dbReference>
<keyword evidence="12" id="KW-1185">Reference proteome</keyword>
<evidence type="ECO:0000256" key="3">
    <source>
        <dbReference type="ARBA" id="ARBA00022475"/>
    </source>
</evidence>
<dbReference type="PROSITE" id="PS50850">
    <property type="entry name" value="MFS"/>
    <property type="match status" value="1"/>
</dbReference>
<dbReference type="PRINTS" id="PR00171">
    <property type="entry name" value="SUGRTRNSPORT"/>
</dbReference>
<sequence length="444" mass="48930">MDADPQIQMGTSENAWMVGIIAMAAVVGSPVAGRVIDLLGRRTTILIMCPVTLIGWVTMALAPNLALVLTGRAICGASTAFLFSAVPVYCSEAPEARLRGRLGSLSSLFITFGVVWSYITGAFFPWRISCYLCAAPCILTTAAMLFVPESPYWLLLKGRREDAEAALQWLRGPNYDLFEEITEMEAKLTSVGRKVEFRELWRPRTRKPFLLALFMMTLQQGSGCNILMMYTGTIFSSAGVVNVNMAVLYTGLVQIAGTLFSVLLMDHAGRRPMIVLSTFVMGTSTVTLGVYYYMYNVVGEHGPSWVPLATILVSVFGYCLGSRTIPWLFATELFNTTIRSTANSVTFFYNRILNFIIIQTKGKTLEQIQEYFERKSNTNTTYSAESIDNRQTACVSTSNVPAECNNSLPTASTHTLGSETEKSISVESIIDKPTGSDEEEIEDK</sequence>
<gene>
    <name evidence="11" type="primary">Tret1-L9</name>
    <name evidence="11" type="ORF">Hamer_G014279</name>
</gene>
<evidence type="ECO:0000313" key="12">
    <source>
        <dbReference type="Proteomes" id="UP000747542"/>
    </source>
</evidence>
<dbReference type="FunFam" id="1.20.1250.20:FF:000218">
    <property type="entry name" value="facilitated trehalose transporter Tret1"/>
    <property type="match status" value="1"/>
</dbReference>
<dbReference type="GO" id="GO:0005886">
    <property type="term" value="C:plasma membrane"/>
    <property type="evidence" value="ECO:0007669"/>
    <property type="project" value="UniProtKB-SubCell"/>
</dbReference>
<proteinExistence type="predicted"/>
<evidence type="ECO:0000256" key="7">
    <source>
        <dbReference type="ARBA" id="ARBA00023136"/>
    </source>
</evidence>
<dbReference type="InterPro" id="IPR005828">
    <property type="entry name" value="MFS_sugar_transport-like"/>
</dbReference>
<dbReference type="InterPro" id="IPR036259">
    <property type="entry name" value="MFS_trans_sf"/>
</dbReference>
<keyword evidence="5 9" id="KW-0812">Transmembrane</keyword>
<keyword evidence="6 9" id="KW-1133">Transmembrane helix</keyword>
<evidence type="ECO:0000256" key="1">
    <source>
        <dbReference type="ARBA" id="ARBA00004651"/>
    </source>
</evidence>
<dbReference type="PANTHER" id="PTHR48021:SF1">
    <property type="entry name" value="GH07001P-RELATED"/>
    <property type="match status" value="1"/>
</dbReference>
<feature type="transmembrane region" description="Helical" evidence="9">
    <location>
        <begin position="243"/>
        <end position="265"/>
    </location>
</feature>
<reference evidence="11" key="1">
    <citation type="journal article" date="2021" name="Sci. Adv.">
        <title>The American lobster genome reveals insights on longevity, neural, and immune adaptations.</title>
        <authorList>
            <person name="Polinski J.M."/>
            <person name="Zimin A.V."/>
            <person name="Clark K.F."/>
            <person name="Kohn A.B."/>
            <person name="Sadowski N."/>
            <person name="Timp W."/>
            <person name="Ptitsyn A."/>
            <person name="Khanna P."/>
            <person name="Romanova D.Y."/>
            <person name="Williams P."/>
            <person name="Greenwood S.J."/>
            <person name="Moroz L.L."/>
            <person name="Walt D.R."/>
            <person name="Bodnar A.G."/>
        </authorList>
    </citation>
    <scope>NUCLEOTIDE SEQUENCE</scope>
    <source>
        <strain evidence="11">GMGI-L3</strain>
    </source>
</reference>
<comment type="caution">
    <text evidence="11">The sequence shown here is derived from an EMBL/GenBank/DDBJ whole genome shotgun (WGS) entry which is preliminary data.</text>
</comment>
<evidence type="ECO:0000256" key="8">
    <source>
        <dbReference type="SAM" id="MobiDB-lite"/>
    </source>
</evidence>
<evidence type="ECO:0000256" key="5">
    <source>
        <dbReference type="ARBA" id="ARBA00022692"/>
    </source>
</evidence>
<keyword evidence="4" id="KW-0762">Sugar transport</keyword>
<protein>
    <submittedName>
        <fullName evidence="11">Facilitated trehalose transporter Tret1-like 9</fullName>
    </submittedName>
</protein>
<feature type="compositionally biased region" description="Polar residues" evidence="8">
    <location>
        <begin position="406"/>
        <end position="418"/>
    </location>
</feature>
<evidence type="ECO:0000259" key="10">
    <source>
        <dbReference type="PROSITE" id="PS50850"/>
    </source>
</evidence>
<feature type="transmembrane region" description="Helical" evidence="9">
    <location>
        <begin position="102"/>
        <end position="119"/>
    </location>
</feature>
<dbReference type="InterPro" id="IPR050549">
    <property type="entry name" value="MFS_Trehalose_Transporter"/>
</dbReference>
<feature type="transmembrane region" description="Helical" evidence="9">
    <location>
        <begin position="305"/>
        <end position="329"/>
    </location>
</feature>
<feature type="transmembrane region" description="Helical" evidence="9">
    <location>
        <begin position="272"/>
        <end position="293"/>
    </location>
</feature>
<dbReference type="Pfam" id="PF00083">
    <property type="entry name" value="Sugar_tr"/>
    <property type="match status" value="1"/>
</dbReference>
<dbReference type="PANTHER" id="PTHR48021">
    <property type="match status" value="1"/>
</dbReference>
<evidence type="ECO:0000256" key="4">
    <source>
        <dbReference type="ARBA" id="ARBA00022597"/>
    </source>
</evidence>
<feature type="non-terminal residue" evidence="11">
    <location>
        <position position="1"/>
    </location>
</feature>
<feature type="transmembrane region" description="Helical" evidence="9">
    <location>
        <begin position="45"/>
        <end position="63"/>
    </location>
</feature>
<evidence type="ECO:0000256" key="6">
    <source>
        <dbReference type="ARBA" id="ARBA00022989"/>
    </source>
</evidence>
<evidence type="ECO:0000256" key="2">
    <source>
        <dbReference type="ARBA" id="ARBA00022448"/>
    </source>
</evidence>
<dbReference type="PROSITE" id="PS00216">
    <property type="entry name" value="SUGAR_TRANSPORT_1"/>
    <property type="match status" value="1"/>
</dbReference>
<evidence type="ECO:0000256" key="9">
    <source>
        <dbReference type="SAM" id="Phobius"/>
    </source>
</evidence>
<feature type="transmembrane region" description="Helical" evidence="9">
    <location>
        <begin position="15"/>
        <end position="33"/>
    </location>
</feature>
<dbReference type="AlphaFoldDB" id="A0A8J5MV50"/>
<feature type="transmembrane region" description="Helical" evidence="9">
    <location>
        <begin position="69"/>
        <end position="90"/>
    </location>
</feature>
<feature type="region of interest" description="Disordered" evidence="8">
    <location>
        <begin position="406"/>
        <end position="444"/>
    </location>
</feature>
<keyword evidence="7 9" id="KW-0472">Membrane</keyword>
<dbReference type="InterPro" id="IPR003663">
    <property type="entry name" value="Sugar/inositol_transpt"/>
</dbReference>
<feature type="domain" description="Major facilitator superfamily (MFS) profile" evidence="10">
    <location>
        <begin position="1"/>
        <end position="421"/>
    </location>
</feature>
<feature type="transmembrane region" description="Helical" evidence="9">
    <location>
        <begin position="209"/>
        <end position="231"/>
    </location>
</feature>
<feature type="transmembrane region" description="Helical" evidence="9">
    <location>
        <begin position="125"/>
        <end position="147"/>
    </location>
</feature>